<keyword evidence="2" id="KW-1185">Reference proteome</keyword>
<dbReference type="OrthoDB" id="1353367at2"/>
<proteinExistence type="predicted"/>
<protein>
    <submittedName>
        <fullName evidence="1">Uncharacterized protein</fullName>
    </submittedName>
</protein>
<organism evidence="1 2">
    <name type="scientific">Flavobacterium cheongpyeongense</name>
    <dbReference type="NCBI Taxonomy" id="2212651"/>
    <lineage>
        <taxon>Bacteria</taxon>
        <taxon>Pseudomonadati</taxon>
        <taxon>Bacteroidota</taxon>
        <taxon>Flavobacteriia</taxon>
        <taxon>Flavobacteriales</taxon>
        <taxon>Flavobacteriaceae</taxon>
        <taxon>Flavobacterium</taxon>
    </lineage>
</organism>
<name>A0A2V4BPE6_9FLAO</name>
<dbReference type="RefSeq" id="WP_110306461.1">
    <property type="nucleotide sequence ID" value="NZ_QJHK01000007.1"/>
</dbReference>
<evidence type="ECO:0000313" key="1">
    <source>
        <dbReference type="EMBL" id="PXY40849.1"/>
    </source>
</evidence>
<dbReference type="Proteomes" id="UP000247903">
    <property type="component" value="Unassembled WGS sequence"/>
</dbReference>
<reference evidence="1 2" key="1">
    <citation type="submission" date="2018-05" db="EMBL/GenBank/DDBJ databases">
        <title>Flavobacterium sp. strain IMCC34759, incomplete genome.</title>
        <authorList>
            <person name="Joung Y."/>
            <person name="Cho J."/>
        </authorList>
    </citation>
    <scope>NUCLEOTIDE SEQUENCE [LARGE SCALE GENOMIC DNA]</scope>
    <source>
        <strain evidence="1 2">IMCC34759</strain>
    </source>
</reference>
<accession>A0A2V4BPE6</accession>
<evidence type="ECO:0000313" key="2">
    <source>
        <dbReference type="Proteomes" id="UP000247903"/>
    </source>
</evidence>
<gene>
    <name evidence="1" type="ORF">DMB65_09715</name>
</gene>
<sequence>MESNNQVQTIMMLTQGENPGYTVTEYLENQINSNNGKFTMSFCNLPSDLKPTKLEFRFINGIPKDNIIMNFSQGCPNPDWIVTEYITNQINANNGDFVMTFSLNAPADIQLNSLDFQFENNQSTANDSVFQLSALSQNDPGVADGNKLFCNVTSITGGTLRSGSFPINRAVALPIPPGQNGSGPTPTWFIVPDNTIQETAFNIEVSCPTDSNYPTKNIQVKASDVLKWAAVPYDERDNQIYQEGEYGIFGFAQEGPNGLIYTVTAGVLNPQLQG</sequence>
<dbReference type="EMBL" id="QJHK01000007">
    <property type="protein sequence ID" value="PXY40849.1"/>
    <property type="molecule type" value="Genomic_DNA"/>
</dbReference>
<dbReference type="AlphaFoldDB" id="A0A2V4BPE6"/>
<comment type="caution">
    <text evidence="1">The sequence shown here is derived from an EMBL/GenBank/DDBJ whole genome shotgun (WGS) entry which is preliminary data.</text>
</comment>